<dbReference type="AlphaFoldDB" id="A0AAD6Z189"/>
<keyword evidence="4" id="KW-1185">Reference proteome</keyword>
<protein>
    <submittedName>
        <fullName evidence="3">Uncharacterized protein</fullName>
    </submittedName>
</protein>
<name>A0AAD6Z189_9AGAR</name>
<reference evidence="3" key="1">
    <citation type="submission" date="2023-03" db="EMBL/GenBank/DDBJ databases">
        <title>Massive genome expansion in bonnet fungi (Mycena s.s.) driven by repeated elements and novel gene families across ecological guilds.</title>
        <authorList>
            <consortium name="Lawrence Berkeley National Laboratory"/>
            <person name="Harder C.B."/>
            <person name="Miyauchi S."/>
            <person name="Viragh M."/>
            <person name="Kuo A."/>
            <person name="Thoen E."/>
            <person name="Andreopoulos B."/>
            <person name="Lu D."/>
            <person name="Skrede I."/>
            <person name="Drula E."/>
            <person name="Henrissat B."/>
            <person name="Morin E."/>
            <person name="Kohler A."/>
            <person name="Barry K."/>
            <person name="LaButti K."/>
            <person name="Morin E."/>
            <person name="Salamov A."/>
            <person name="Lipzen A."/>
            <person name="Mereny Z."/>
            <person name="Hegedus B."/>
            <person name="Baldrian P."/>
            <person name="Stursova M."/>
            <person name="Weitz H."/>
            <person name="Taylor A."/>
            <person name="Grigoriev I.V."/>
            <person name="Nagy L.G."/>
            <person name="Martin F."/>
            <person name="Kauserud H."/>
        </authorList>
    </citation>
    <scope>NUCLEOTIDE SEQUENCE</scope>
    <source>
        <strain evidence="3">CBHHK002</strain>
    </source>
</reference>
<dbReference type="GO" id="GO:0003980">
    <property type="term" value="F:UDP-glucose:glycoprotein glucosyltransferase activity"/>
    <property type="evidence" value="ECO:0007669"/>
    <property type="project" value="InterPro"/>
</dbReference>
<feature type="domain" description="UGGT thioredoxin-like" evidence="2">
    <location>
        <begin position="506"/>
        <end position="737"/>
    </location>
</feature>
<organism evidence="3 4">
    <name type="scientific">Mycena albidolilacea</name>
    <dbReference type="NCBI Taxonomy" id="1033008"/>
    <lineage>
        <taxon>Eukaryota</taxon>
        <taxon>Fungi</taxon>
        <taxon>Dikarya</taxon>
        <taxon>Basidiomycota</taxon>
        <taxon>Agaricomycotina</taxon>
        <taxon>Agaricomycetes</taxon>
        <taxon>Agaricomycetidae</taxon>
        <taxon>Agaricales</taxon>
        <taxon>Marasmiineae</taxon>
        <taxon>Mycenaceae</taxon>
        <taxon>Mycena</taxon>
    </lineage>
</organism>
<evidence type="ECO:0000259" key="1">
    <source>
        <dbReference type="Pfam" id="PF18401"/>
    </source>
</evidence>
<sequence length="778" mass="85757">MVTFILGLETEILDLVTKVPELGCCVAFVNFVNAIGGRIHEFGRDGLKNFAPAQVYSRAGYLGPKGKDVIIDTMARMFSPHFPQLKENLLATILSIISTNGESFDPPAQGTLPEILLIYDFMEFVLLPHVTARIISDDMQLSSSPPNKYALKPHPDYNDESTVATRVSRSSQKEVELTLDDFPVRKHEKKAKKPPAKTVQKPKYVCEVWVTTHSRTSFPFAMMGTPPPAFAMSIGPLTSIVPAIRRTRALIHADTYTPTQLFTIPLVSSCPGTPAQWTIQLRLGFVAPTPPIAHAPNQAQVDFEVVYRTLVKNTGRSLVSVPPVHPVFCSTLFVSLVLCLCDARRDEGSRVVLLLFLPALGLQAPGSRLQAMHLILSSPSPLTTLKYMHALALRVPRVPLPQPRDELDMNQLKAQAGISVFLLNGVTLPEKDVTALGLLRAVRKERMLMGALAGLGLGRVKALAVLTHEGVSGALEKAGRGAGRDIRRERSERGRGELSDANGRCRYAKWAPSIRSCLPLYPGQFHNIRLNLFNIVLMLDLSRPAALRTLTDAIANIVAWGLLFRFGVVPLRETEEGTKTAKLFYHSVRNYGRKWTMEFLKAVLATSFIPAGPEPKLDWDAVKMAFEAEVLEGTPATEESMLDFDAIIGSCASEVGTSAEYRWCGRWRGAAAMSSDSAPAWLRLQRGTELMQNEVAVQMQHFQEAPYSGKISDETTDKINTCFYDLPTSTLRRNRYIFPAPGDLRIVSLPELFSRTSASSPTIFIAPQLGCPPNASIW</sequence>
<dbReference type="Proteomes" id="UP001218218">
    <property type="component" value="Unassembled WGS sequence"/>
</dbReference>
<gene>
    <name evidence="3" type="ORF">DFH08DRAFT_977220</name>
</gene>
<dbReference type="Pfam" id="PF18401">
    <property type="entry name" value="Thioredoxin_13"/>
    <property type="match status" value="1"/>
</dbReference>
<comment type="caution">
    <text evidence="3">The sequence shown here is derived from an EMBL/GenBank/DDBJ whole genome shotgun (WGS) entry which is preliminary data.</text>
</comment>
<dbReference type="InterPro" id="IPR009448">
    <property type="entry name" value="UDP-g_GGtrans"/>
</dbReference>
<evidence type="ECO:0000313" key="3">
    <source>
        <dbReference type="EMBL" id="KAJ7303149.1"/>
    </source>
</evidence>
<dbReference type="GO" id="GO:0018279">
    <property type="term" value="P:protein N-linked glycosylation via asparagine"/>
    <property type="evidence" value="ECO:0007669"/>
    <property type="project" value="TreeGrafter"/>
</dbReference>
<evidence type="ECO:0000259" key="2">
    <source>
        <dbReference type="Pfam" id="PF18402"/>
    </source>
</evidence>
<dbReference type="EMBL" id="JARIHO010000107">
    <property type="protein sequence ID" value="KAJ7303149.1"/>
    <property type="molecule type" value="Genomic_DNA"/>
</dbReference>
<proteinExistence type="predicted"/>
<dbReference type="InterPro" id="IPR040692">
    <property type="entry name" value="UGGT_TRXL_3"/>
</dbReference>
<feature type="domain" description="UGGT thioredoxin-like" evidence="1">
    <location>
        <begin position="369"/>
        <end position="473"/>
    </location>
</feature>
<accession>A0AAD6Z189</accession>
<dbReference type="GO" id="GO:0005783">
    <property type="term" value="C:endoplasmic reticulum"/>
    <property type="evidence" value="ECO:0007669"/>
    <property type="project" value="TreeGrafter"/>
</dbReference>
<dbReference type="Pfam" id="PF18402">
    <property type="entry name" value="Thioredoxin_14"/>
    <property type="match status" value="1"/>
</dbReference>
<dbReference type="GO" id="GO:0036503">
    <property type="term" value="P:ERAD pathway"/>
    <property type="evidence" value="ECO:0007669"/>
    <property type="project" value="TreeGrafter"/>
</dbReference>
<dbReference type="InterPro" id="IPR040694">
    <property type="entry name" value="UGGT_TRXL_2"/>
</dbReference>
<dbReference type="PANTHER" id="PTHR11226:SF0">
    <property type="entry name" value="UDP-GLUCOSE:GLYCOPROTEIN GLUCOSYLTRANSFERASE"/>
    <property type="match status" value="1"/>
</dbReference>
<evidence type="ECO:0000313" key="4">
    <source>
        <dbReference type="Proteomes" id="UP001218218"/>
    </source>
</evidence>
<dbReference type="PANTHER" id="PTHR11226">
    <property type="entry name" value="UDP-GLUCOSE GLYCOPROTEIN:GLUCOSYLTRANSFERASE"/>
    <property type="match status" value="1"/>
</dbReference>
<dbReference type="GO" id="GO:0051082">
    <property type="term" value="F:unfolded protein binding"/>
    <property type="evidence" value="ECO:0007669"/>
    <property type="project" value="TreeGrafter"/>
</dbReference>